<dbReference type="GeneID" id="29058760"/>
<organism evidence="1 2">
    <name type="scientific">Bacillus phage AR9</name>
    <dbReference type="NCBI Taxonomy" id="1815509"/>
    <lineage>
        <taxon>Viruses</taxon>
        <taxon>Duplodnaviria</taxon>
        <taxon>Heunggongvirae</taxon>
        <taxon>Uroviricota</taxon>
        <taxon>Caudoviricetes</taxon>
        <taxon>Takahashivirus</taxon>
        <taxon>Bacillus phage PBS1</taxon>
    </lineage>
</organism>
<evidence type="ECO:0000313" key="1">
    <source>
        <dbReference type="EMBL" id="AMS01126.1"/>
    </source>
</evidence>
<gene>
    <name evidence="1" type="ORF">AR9_g041</name>
</gene>
<reference evidence="1 2" key="1">
    <citation type="journal article" date="2016" name="Virology">
        <title>The genome of AR9, a giant transducing Bacillus phage encoding two multisubunit RNA polymerases.</title>
        <authorList>
            <person name="Lavysh D."/>
            <person name="Sokolova M."/>
            <person name="Minakhin L."/>
            <person name="Yakunina M."/>
            <person name="Artamonova T."/>
            <person name="Kozyavkin S."/>
            <person name="Makarova K.S."/>
            <person name="Koonin E.V."/>
            <person name="Severinov K."/>
        </authorList>
    </citation>
    <scope>NUCLEOTIDE SEQUENCE [LARGE SCALE GENOMIC DNA]</scope>
</reference>
<protein>
    <submittedName>
        <fullName evidence="1">Zn finger protein of DnaJ family</fullName>
    </submittedName>
</protein>
<dbReference type="Proteomes" id="UP000202618">
    <property type="component" value="Segment"/>
</dbReference>
<accession>A0A172JHU9</accession>
<dbReference type="RefSeq" id="YP_009282946.1">
    <property type="nucleotide sequence ID" value="NC_031039.1"/>
</dbReference>
<dbReference type="KEGG" id="vg:29058760"/>
<name>A0A172JHU9_BPPB1</name>
<sequence>MLMTKSFKNIHLIKWDIYTVLKTHDKILDILSNRVNYQKLHIETIYTESGIQVVQKLTNDTYNISKNSLPLLSDREAKFSKDAMDMIVNNFMNSYNLKTQDEYNKYKEMLLNNGNNEVTVVIDASNIVLQTNHISDEEIDRAKKHLISNHDFYESKKLCDVCGKRSNNVSERNEFGRFKIHYFCDDHRVKELYKNKSIINNQIISYNGKNKINLGAKPTCDVCKGSLFTSIYTDQFYLLYDDTKVCNNCVYSYIGRNLLNQHGHRCENCRGQGYIRDYKLYKVDCAYCQGTGWIKKENSK</sequence>
<dbReference type="EMBL" id="KU878088">
    <property type="protein sequence ID" value="AMS01126.1"/>
    <property type="molecule type" value="Genomic_DNA"/>
</dbReference>
<evidence type="ECO:0000313" key="2">
    <source>
        <dbReference type="Proteomes" id="UP000202618"/>
    </source>
</evidence>
<proteinExistence type="predicted"/>